<keyword evidence="3" id="KW-1185">Reference proteome</keyword>
<dbReference type="SUPFAM" id="SSF52129">
    <property type="entry name" value="Caspase-like"/>
    <property type="match status" value="1"/>
</dbReference>
<gene>
    <name evidence="2" type="ORF">TASK_LOCUS2551</name>
</gene>
<dbReference type="WBParaSite" id="TASK_0000255001-mRNA-1">
    <property type="protein sequence ID" value="TASK_0000255001-mRNA-1"/>
    <property type="gene ID" value="TASK_0000255001"/>
</dbReference>
<reference evidence="2 3" key="2">
    <citation type="submission" date="2018-11" db="EMBL/GenBank/DDBJ databases">
        <authorList>
            <consortium name="Pathogen Informatics"/>
        </authorList>
    </citation>
    <scope>NUCLEOTIDE SEQUENCE [LARGE SCALE GENOMIC DNA]</scope>
</reference>
<dbReference type="STRING" id="60517.A0A0R3VYQ6"/>
<dbReference type="OrthoDB" id="6277334at2759"/>
<feature type="transmembrane region" description="Helical" evidence="1">
    <location>
        <begin position="12"/>
        <end position="29"/>
    </location>
</feature>
<proteinExistence type="predicted"/>
<evidence type="ECO:0000313" key="4">
    <source>
        <dbReference type="WBParaSite" id="TASK_0000255001-mRNA-1"/>
    </source>
</evidence>
<dbReference type="EMBL" id="UYRS01002017">
    <property type="protein sequence ID" value="VDK25511.1"/>
    <property type="molecule type" value="Genomic_DNA"/>
</dbReference>
<reference evidence="4" key="1">
    <citation type="submission" date="2017-02" db="UniProtKB">
        <authorList>
            <consortium name="WormBaseParasite"/>
        </authorList>
    </citation>
    <scope>IDENTIFICATION</scope>
</reference>
<evidence type="ECO:0000313" key="2">
    <source>
        <dbReference type="EMBL" id="VDK25511.1"/>
    </source>
</evidence>
<keyword evidence="1" id="KW-1133">Transmembrane helix</keyword>
<keyword evidence="1" id="KW-0472">Membrane</keyword>
<name>A0A0R3VYQ6_TAEAS</name>
<evidence type="ECO:0000256" key="1">
    <source>
        <dbReference type="SAM" id="Phobius"/>
    </source>
</evidence>
<dbReference type="InterPro" id="IPR029030">
    <property type="entry name" value="Caspase-like_dom_sf"/>
</dbReference>
<dbReference type="Gene3D" id="3.40.50.1460">
    <property type="match status" value="1"/>
</dbReference>
<keyword evidence="1" id="KW-0812">Transmembrane</keyword>
<protein>
    <submittedName>
        <fullName evidence="4">Secreted protein</fullName>
    </submittedName>
</protein>
<accession>A0A0R3VYQ6</accession>
<dbReference type="AlphaFoldDB" id="A0A0R3VYQ6"/>
<dbReference type="Proteomes" id="UP000282613">
    <property type="component" value="Unassembled WGS sequence"/>
</dbReference>
<organism evidence="4">
    <name type="scientific">Taenia asiatica</name>
    <name type="common">Asian tapeworm</name>
    <dbReference type="NCBI Taxonomy" id="60517"/>
    <lineage>
        <taxon>Eukaryota</taxon>
        <taxon>Metazoa</taxon>
        <taxon>Spiralia</taxon>
        <taxon>Lophotrochozoa</taxon>
        <taxon>Platyhelminthes</taxon>
        <taxon>Cestoda</taxon>
        <taxon>Eucestoda</taxon>
        <taxon>Cyclophyllidea</taxon>
        <taxon>Taeniidae</taxon>
        <taxon>Taenia</taxon>
    </lineage>
</organism>
<sequence length="101" mass="10912">MIFSLYLSDSTAFSVIIPFLYVLTSDLLVHRLHQACRGTLLDSGTLVSTDSSCGPGDSGTLGSLRRIPIEADLLVAYAVQPGKFSASVWFSIHIDLPKRSP</sequence>
<evidence type="ECO:0000313" key="3">
    <source>
        <dbReference type="Proteomes" id="UP000282613"/>
    </source>
</evidence>